<keyword evidence="1" id="KW-1133">Transmembrane helix</keyword>
<gene>
    <name evidence="2" type="ORF">OB919_12635</name>
</gene>
<accession>A0AAP2Z914</accession>
<keyword evidence="3" id="KW-1185">Reference proteome</keyword>
<organism evidence="2 3">
    <name type="scientific">Natronosalvus hydrolyticus</name>
    <dbReference type="NCBI Taxonomy" id="2979988"/>
    <lineage>
        <taxon>Archaea</taxon>
        <taxon>Methanobacteriati</taxon>
        <taxon>Methanobacteriota</taxon>
        <taxon>Stenosarchaea group</taxon>
        <taxon>Halobacteria</taxon>
        <taxon>Halobacteriales</taxon>
        <taxon>Natrialbaceae</taxon>
        <taxon>Natronosalvus</taxon>
    </lineage>
</organism>
<name>A0AAP2Z914_9EURY</name>
<sequence length="81" mass="9482">MRYEQFIPSKTHLYHLTGLLFRIYITVVVVVSLYSLMWVLEVAGYLDERIIATIWIAIAAMGTVFLVLLIPMYWSSRSKNR</sequence>
<comment type="caution">
    <text evidence="2">The sequence shown here is derived from an EMBL/GenBank/DDBJ whole genome shotgun (WGS) entry which is preliminary data.</text>
</comment>
<dbReference type="RefSeq" id="WP_342809141.1">
    <property type="nucleotide sequence ID" value="NZ_JAOPJZ010000010.1"/>
</dbReference>
<dbReference type="EMBL" id="JAOPJZ010000010">
    <property type="protein sequence ID" value="MCU4752811.1"/>
    <property type="molecule type" value="Genomic_DNA"/>
</dbReference>
<protein>
    <submittedName>
        <fullName evidence="2">Uncharacterized protein</fullName>
    </submittedName>
</protein>
<feature type="transmembrane region" description="Helical" evidence="1">
    <location>
        <begin position="21"/>
        <end position="40"/>
    </location>
</feature>
<evidence type="ECO:0000313" key="2">
    <source>
        <dbReference type="EMBL" id="MCU4752811.1"/>
    </source>
</evidence>
<keyword evidence="1" id="KW-0812">Transmembrane</keyword>
<evidence type="ECO:0000313" key="3">
    <source>
        <dbReference type="Proteomes" id="UP001321047"/>
    </source>
</evidence>
<keyword evidence="1" id="KW-0472">Membrane</keyword>
<reference evidence="2 3" key="1">
    <citation type="submission" date="2022-09" db="EMBL/GenBank/DDBJ databases">
        <title>Enrichment on poylsaccharides allowed isolation of novel metabolic and taxonomic groups of Haloarchaea.</title>
        <authorList>
            <person name="Sorokin D.Y."/>
            <person name="Elcheninov A.G."/>
            <person name="Khizhniak T.V."/>
            <person name="Kolganova T.V."/>
            <person name="Kublanov I.V."/>
        </authorList>
    </citation>
    <scope>NUCLEOTIDE SEQUENCE [LARGE SCALE GENOMIC DNA]</scope>
    <source>
        <strain evidence="2 3">AArc-curdl1</strain>
    </source>
</reference>
<proteinExistence type="predicted"/>
<evidence type="ECO:0000256" key="1">
    <source>
        <dbReference type="SAM" id="Phobius"/>
    </source>
</evidence>
<dbReference type="AlphaFoldDB" id="A0AAP2Z914"/>
<dbReference type="Proteomes" id="UP001321047">
    <property type="component" value="Unassembled WGS sequence"/>
</dbReference>
<feature type="transmembrane region" description="Helical" evidence="1">
    <location>
        <begin position="52"/>
        <end position="74"/>
    </location>
</feature>